<dbReference type="HOGENOM" id="CLU_1119269_0_0_11"/>
<name>E6S6X0_INTC7</name>
<dbReference type="KEGG" id="ica:Intca_0301"/>
<organism evidence="2 3">
    <name type="scientific">Intrasporangium calvum (strain ATCC 23552 / DSM 43043 / JCM 3097 / NBRC 12989 / NCIMB 10167 / NRRL B-3866 / 7 KIP)</name>
    <dbReference type="NCBI Taxonomy" id="710696"/>
    <lineage>
        <taxon>Bacteria</taxon>
        <taxon>Bacillati</taxon>
        <taxon>Actinomycetota</taxon>
        <taxon>Actinomycetes</taxon>
        <taxon>Micrococcales</taxon>
        <taxon>Intrasporangiaceae</taxon>
        <taxon>Intrasporangium</taxon>
    </lineage>
</organism>
<dbReference type="Proteomes" id="UP000008914">
    <property type="component" value="Chromosome"/>
</dbReference>
<feature type="region of interest" description="Disordered" evidence="1">
    <location>
        <begin position="108"/>
        <end position="143"/>
    </location>
</feature>
<reference evidence="2 3" key="1">
    <citation type="journal article" date="2010" name="Stand. Genomic Sci.">
        <title>Complete genome sequence of Intrasporangium calvum type strain (7 KIP).</title>
        <authorList>
            <person name="Del Rio T.G."/>
            <person name="Chertkov O."/>
            <person name="Yasawong M."/>
            <person name="Lucas S."/>
            <person name="Deshpande S."/>
            <person name="Cheng J.F."/>
            <person name="Detter C."/>
            <person name="Tapia R."/>
            <person name="Han C."/>
            <person name="Goodwin L."/>
            <person name="Pitluck S."/>
            <person name="Liolios K."/>
            <person name="Ivanova N."/>
            <person name="Mavromatis K."/>
            <person name="Pati A."/>
            <person name="Chen A."/>
            <person name="Palaniappan K."/>
            <person name="Land M."/>
            <person name="Hauser L."/>
            <person name="Chang Y.J."/>
            <person name="Jeffries C.D."/>
            <person name="Rohde M."/>
            <person name="Pukall R."/>
            <person name="Sikorski J."/>
            <person name="Goker M."/>
            <person name="Woyke T."/>
            <person name="Bristow J."/>
            <person name="Eisen J.A."/>
            <person name="Markowitz V."/>
            <person name="Hugenholtz P."/>
            <person name="Kyrpides N.C."/>
            <person name="Klenk H.P."/>
            <person name="Lapidus A."/>
        </authorList>
    </citation>
    <scope>NUCLEOTIDE SEQUENCE [LARGE SCALE GENOMIC DNA]</scope>
    <source>
        <strain evidence="3">ATCC 23552 / DSM 43043 / JCM 3097 / NBRC 12989 / 7 KIP</strain>
    </source>
</reference>
<sequence>MSLTESSEVFVSAHETAINDLVTAICQTRPHLLSYGSPAFVPASDVYDTQMPPILFPGSGGIEWHVRFSIPHLDLFDEDSPLPPELSLGPGQFSLSTTVELCVDCRKGGRRDDGGKDDGGKDDGHDHPDEPNRDRPWDDKPSKVEHPVCTKLDVFAVGHLVGTSTAGGPAVGFALDAVEIVDIHPDELESVLECLLAQMLRAALAQVRLPVSALQAGAFSLTPTVGPLIDTDVVLARGNL</sequence>
<dbReference type="STRING" id="710696.Intca_0301"/>
<evidence type="ECO:0000313" key="2">
    <source>
        <dbReference type="EMBL" id="ADU46856.1"/>
    </source>
</evidence>
<evidence type="ECO:0000313" key="3">
    <source>
        <dbReference type="Proteomes" id="UP000008914"/>
    </source>
</evidence>
<gene>
    <name evidence="2" type="ordered locus">Intca_0301</name>
</gene>
<dbReference type="RefSeq" id="WP_013491178.1">
    <property type="nucleotide sequence ID" value="NC_014830.1"/>
</dbReference>
<dbReference type="OrthoDB" id="4870791at2"/>
<protein>
    <submittedName>
        <fullName evidence="2">Uncharacterized protein</fullName>
    </submittedName>
</protein>
<dbReference type="AlphaFoldDB" id="E6S6X0"/>
<dbReference type="EMBL" id="CP002343">
    <property type="protein sequence ID" value="ADU46856.1"/>
    <property type="molecule type" value="Genomic_DNA"/>
</dbReference>
<keyword evidence="3" id="KW-1185">Reference proteome</keyword>
<accession>E6S6X0</accession>
<proteinExistence type="predicted"/>
<evidence type="ECO:0000256" key="1">
    <source>
        <dbReference type="SAM" id="MobiDB-lite"/>
    </source>
</evidence>
<dbReference type="eggNOG" id="ENOG5030608">
    <property type="taxonomic scope" value="Bacteria"/>
</dbReference>